<accession>A0A7M1KK42</accession>
<sequence length="69" mass="7313">MKIGELVLNASEIHGHDAADQRAYAVAAAVEIIAIKASQSGANATLLDKEFGRLNSYADAIQEALLMKD</sequence>
<dbReference type="AlphaFoldDB" id="A0A7M1KK42"/>
<dbReference type="EMBL" id="CP063073">
    <property type="protein sequence ID" value="QOQ76472.1"/>
    <property type="molecule type" value="Genomic_DNA"/>
</dbReference>
<organism evidence="1 2">
    <name type="scientific">Pseudomonas poae</name>
    <dbReference type="NCBI Taxonomy" id="200451"/>
    <lineage>
        <taxon>Bacteria</taxon>
        <taxon>Pseudomonadati</taxon>
        <taxon>Pseudomonadota</taxon>
        <taxon>Gammaproteobacteria</taxon>
        <taxon>Pseudomonadales</taxon>
        <taxon>Pseudomonadaceae</taxon>
        <taxon>Pseudomonas</taxon>
    </lineage>
</organism>
<name>A0A7M1KK42_9PSED</name>
<evidence type="ECO:0000313" key="2">
    <source>
        <dbReference type="Proteomes" id="UP000594923"/>
    </source>
</evidence>
<proteinExistence type="predicted"/>
<dbReference type="Proteomes" id="UP000594923">
    <property type="component" value="Chromosome"/>
</dbReference>
<evidence type="ECO:0000313" key="1">
    <source>
        <dbReference type="EMBL" id="QOQ76472.1"/>
    </source>
</evidence>
<reference evidence="1 2" key="1">
    <citation type="submission" date="2020-10" db="EMBL/GenBank/DDBJ databases">
        <title>High quality whole genome sequence of Pseudomonas poae PMA22.</title>
        <authorList>
            <person name="Hernandez J.G."/>
            <person name="Rodriguez P."/>
            <person name="Cuevas C."/>
            <person name="de la Calle F."/>
            <person name="Galan B."/>
            <person name="Garcia J.L."/>
        </authorList>
    </citation>
    <scope>NUCLEOTIDE SEQUENCE [LARGE SCALE GENOMIC DNA]</scope>
    <source>
        <strain evidence="1 2">PMA22</strain>
    </source>
</reference>
<dbReference type="RefSeq" id="WP_197627475.1">
    <property type="nucleotide sequence ID" value="NZ_CP063073.1"/>
</dbReference>
<gene>
    <name evidence="1" type="ORF">IMF22_05290</name>
</gene>
<protein>
    <submittedName>
        <fullName evidence="1">Uncharacterized protein</fullName>
    </submittedName>
</protein>